<protein>
    <submittedName>
        <fullName evidence="2">Uncharacterized protein</fullName>
    </submittedName>
</protein>
<feature type="transmembrane region" description="Helical" evidence="1">
    <location>
        <begin position="226"/>
        <end position="243"/>
    </location>
</feature>
<feature type="transmembrane region" description="Helical" evidence="1">
    <location>
        <begin position="66"/>
        <end position="88"/>
    </location>
</feature>
<gene>
    <name evidence="2" type="ORF">D8771_05320</name>
</gene>
<dbReference type="Proteomes" id="UP000298111">
    <property type="component" value="Unassembled WGS sequence"/>
</dbReference>
<evidence type="ECO:0000313" key="3">
    <source>
        <dbReference type="Proteomes" id="UP000298111"/>
    </source>
</evidence>
<reference evidence="2 3" key="1">
    <citation type="submission" date="2018-10" db="EMBL/GenBank/DDBJ databases">
        <title>Isolation of pseudouridimycin from Streptomyces albus DSM 40763.</title>
        <authorList>
            <person name="Rosenqvist P."/>
            <person name="Metsae-Ketelae M."/>
            <person name="Virta P."/>
        </authorList>
    </citation>
    <scope>NUCLEOTIDE SEQUENCE [LARGE SCALE GENOMIC DNA]</scope>
    <source>
        <strain evidence="2 3">DSM 40763</strain>
    </source>
</reference>
<dbReference type="EMBL" id="RCIY01000029">
    <property type="protein sequence ID" value="TGG87165.1"/>
    <property type="molecule type" value="Genomic_DNA"/>
</dbReference>
<feature type="transmembrane region" description="Helical" evidence="1">
    <location>
        <begin position="203"/>
        <end position="220"/>
    </location>
</feature>
<organism evidence="2 3">
    <name type="scientific">Streptomyces albus</name>
    <dbReference type="NCBI Taxonomy" id="1888"/>
    <lineage>
        <taxon>Bacteria</taxon>
        <taxon>Bacillati</taxon>
        <taxon>Actinomycetota</taxon>
        <taxon>Actinomycetes</taxon>
        <taxon>Kitasatosporales</taxon>
        <taxon>Streptomycetaceae</taxon>
        <taxon>Streptomyces</taxon>
    </lineage>
</organism>
<keyword evidence="1" id="KW-0812">Transmembrane</keyword>
<feature type="transmembrane region" description="Helical" evidence="1">
    <location>
        <begin position="250"/>
        <end position="273"/>
    </location>
</feature>
<keyword evidence="1" id="KW-1133">Transmembrane helix</keyword>
<feature type="transmembrane region" description="Helical" evidence="1">
    <location>
        <begin position="108"/>
        <end position="133"/>
    </location>
</feature>
<feature type="transmembrane region" description="Helical" evidence="1">
    <location>
        <begin position="279"/>
        <end position="300"/>
    </location>
</feature>
<accession>A0A8H1QTS0</accession>
<evidence type="ECO:0000256" key="1">
    <source>
        <dbReference type="SAM" id="Phobius"/>
    </source>
</evidence>
<dbReference type="RefSeq" id="WP_037613742.1">
    <property type="nucleotide sequence ID" value="NZ_BNEJ01000017.1"/>
</dbReference>
<name>A0A8H1QTS0_9ACTN</name>
<comment type="caution">
    <text evidence="2">The sequence shown here is derived from an EMBL/GenBank/DDBJ whole genome shotgun (WGS) entry which is preliminary data.</text>
</comment>
<evidence type="ECO:0000313" key="2">
    <source>
        <dbReference type="EMBL" id="TGG87165.1"/>
    </source>
</evidence>
<feature type="transmembrane region" description="Helical" evidence="1">
    <location>
        <begin position="140"/>
        <end position="158"/>
    </location>
</feature>
<proteinExistence type="predicted"/>
<keyword evidence="1" id="KW-0472">Membrane</keyword>
<dbReference type="GeneID" id="75185713"/>
<dbReference type="AlphaFoldDB" id="A0A8H1QTS0"/>
<sequence>MSADTSRLPLPVRLYPRAYRQANGAETAATYADAVAGARLPARIAEAAGVTGHALRMRARLTSERTFPRVAALAAPLVVAVAAGQSAAQLFRLPGSTPPETLDGLGQLAGLSVTGAWITGLLWCTPLLAVLAGRWSLAKVLGVVAAVAVVVARLAWFVPRMATLLPDHLASLLLNVGLPQLMWAGLLVAAPRDLLDTSRAGRLLLPVAALVTYVAAAVGWQEGWRGAVLLVGAVLAFALGFTHRERLFPVAVLFAVLPLLIVSYTSPVTLFLGEAGLSYDATVAVSALPLIAAVVAGCLLNRRPRGAGSPPAGSAR</sequence>
<feature type="transmembrane region" description="Helical" evidence="1">
    <location>
        <begin position="170"/>
        <end position="191"/>
    </location>
</feature>